<dbReference type="PROSITE" id="PS52050">
    <property type="entry name" value="WYL"/>
    <property type="match status" value="1"/>
</dbReference>
<dbReference type="Pfam" id="PF08279">
    <property type="entry name" value="HTH_11"/>
    <property type="match status" value="1"/>
</dbReference>
<dbReference type="PANTHER" id="PTHR34580">
    <property type="match status" value="1"/>
</dbReference>
<dbReference type="SUPFAM" id="SSF46785">
    <property type="entry name" value="Winged helix' DNA-binding domain"/>
    <property type="match status" value="1"/>
</dbReference>
<gene>
    <name evidence="6" type="ORF">CEP50_06320</name>
</gene>
<dbReference type="AlphaFoldDB" id="A0A2T0GYP7"/>
<proteinExistence type="predicted"/>
<accession>A0A2T0GYP7</accession>
<keyword evidence="7" id="KW-1185">Reference proteome</keyword>
<dbReference type="PROSITE" id="PS00894">
    <property type="entry name" value="HTH_DEOR_1"/>
    <property type="match status" value="1"/>
</dbReference>
<dbReference type="PROSITE" id="PS51000">
    <property type="entry name" value="HTH_DEOR_2"/>
    <property type="match status" value="1"/>
</dbReference>
<dbReference type="Proteomes" id="UP000239352">
    <property type="component" value="Unassembled WGS sequence"/>
</dbReference>
<keyword evidence="2" id="KW-0238">DNA-binding</keyword>
<evidence type="ECO:0000256" key="2">
    <source>
        <dbReference type="ARBA" id="ARBA00023125"/>
    </source>
</evidence>
<dbReference type="InterPro" id="IPR018356">
    <property type="entry name" value="Tscrpt_reg_HTH_DeoR_CS"/>
</dbReference>
<dbReference type="PANTHER" id="PTHR34580:SF3">
    <property type="entry name" value="PROTEIN PAFB"/>
    <property type="match status" value="1"/>
</dbReference>
<dbReference type="GO" id="GO:0003677">
    <property type="term" value="F:DNA binding"/>
    <property type="evidence" value="ECO:0007669"/>
    <property type="project" value="UniProtKB-KW"/>
</dbReference>
<feature type="region of interest" description="Disordered" evidence="4">
    <location>
        <begin position="11"/>
        <end position="40"/>
    </location>
</feature>
<organism evidence="6 7">
    <name type="scientific">Actinopolyspora mortivallis</name>
    <dbReference type="NCBI Taxonomy" id="33906"/>
    <lineage>
        <taxon>Bacteria</taxon>
        <taxon>Bacillati</taxon>
        <taxon>Actinomycetota</taxon>
        <taxon>Actinomycetes</taxon>
        <taxon>Actinopolysporales</taxon>
        <taxon>Actinopolysporaceae</taxon>
        <taxon>Actinopolyspora</taxon>
    </lineage>
</organism>
<name>A0A2T0GYP7_ACTMO</name>
<feature type="compositionally biased region" description="Basic and acidic residues" evidence="4">
    <location>
        <begin position="11"/>
        <end position="24"/>
    </location>
</feature>
<dbReference type="Gene3D" id="1.10.10.10">
    <property type="entry name" value="Winged helix-like DNA-binding domain superfamily/Winged helix DNA-binding domain"/>
    <property type="match status" value="1"/>
</dbReference>
<evidence type="ECO:0000256" key="1">
    <source>
        <dbReference type="ARBA" id="ARBA00023015"/>
    </source>
</evidence>
<keyword evidence="3" id="KW-0804">Transcription</keyword>
<feature type="domain" description="HTH deoR-type" evidence="5">
    <location>
        <begin position="42"/>
        <end position="101"/>
    </location>
</feature>
<dbReference type="EMBL" id="PVSR01000005">
    <property type="protein sequence ID" value="PRW64245.1"/>
    <property type="molecule type" value="Genomic_DNA"/>
</dbReference>
<protein>
    <submittedName>
        <fullName evidence="6">Transcriptional regulator</fullName>
    </submittedName>
</protein>
<dbReference type="InterPro" id="IPR013196">
    <property type="entry name" value="HTH_11"/>
</dbReference>
<evidence type="ECO:0000256" key="3">
    <source>
        <dbReference type="ARBA" id="ARBA00023163"/>
    </source>
</evidence>
<comment type="caution">
    <text evidence="6">The sequence shown here is derived from an EMBL/GenBank/DDBJ whole genome shotgun (WGS) entry which is preliminary data.</text>
</comment>
<sequence>MPDMLEKIQVKPCPEFHDHSDRYTRTAPAPGPPEEEHVSHPTLARVLRLLSLLQARRFWPGHELAERLGTSERTLRRDIDQLRELGYRVTAERGYHGGYSLEAGANLPPLLLDDDELVVLAVGLRTVAARAVEHTDETALSALAKLEQLLPARLRRRVSALQSHTLPVGPGPSSSTAPEMIARLALASRDSERVRFGYTQATGTRTTCFVEPHCLISAEQGWYLVARDPHEESWEAFRVNRIDSYVATGERFSPHELDTRCATEIANAAAARFARRHVGLLRIHAPLETLRSRFGAWVQDARAESSTTTLLPISADNLPELVFGIAWIPEDYPYEILESPELAAFARSLGSRLLHAASRHER</sequence>
<keyword evidence="1" id="KW-0805">Transcription regulation</keyword>
<dbReference type="InterPro" id="IPR026881">
    <property type="entry name" value="WYL_dom"/>
</dbReference>
<evidence type="ECO:0000313" key="7">
    <source>
        <dbReference type="Proteomes" id="UP000239352"/>
    </source>
</evidence>
<evidence type="ECO:0000313" key="6">
    <source>
        <dbReference type="EMBL" id="PRW64245.1"/>
    </source>
</evidence>
<evidence type="ECO:0000256" key="4">
    <source>
        <dbReference type="SAM" id="MobiDB-lite"/>
    </source>
</evidence>
<dbReference type="Pfam" id="PF13280">
    <property type="entry name" value="WYL"/>
    <property type="match status" value="1"/>
</dbReference>
<dbReference type="InParanoid" id="A0A2T0GYP7"/>
<dbReference type="InterPro" id="IPR001034">
    <property type="entry name" value="DeoR_HTH"/>
</dbReference>
<evidence type="ECO:0000259" key="5">
    <source>
        <dbReference type="PROSITE" id="PS51000"/>
    </source>
</evidence>
<dbReference type="InterPro" id="IPR036388">
    <property type="entry name" value="WH-like_DNA-bd_sf"/>
</dbReference>
<reference evidence="6 7" key="1">
    <citation type="submission" date="2018-03" db="EMBL/GenBank/DDBJ databases">
        <title>Actinopolyspora mortivallis from Sahara, screening for active biomolecules.</title>
        <authorList>
            <person name="Selama O."/>
            <person name="Wellington E.M.H."/>
            <person name="Hacene H."/>
        </authorList>
    </citation>
    <scope>NUCLEOTIDE SEQUENCE [LARGE SCALE GENOMIC DNA]</scope>
    <source>
        <strain evidence="6 7">M5A</strain>
    </source>
</reference>
<dbReference type="InterPro" id="IPR036390">
    <property type="entry name" value="WH_DNA-bd_sf"/>
</dbReference>
<dbReference type="GO" id="GO:0003700">
    <property type="term" value="F:DNA-binding transcription factor activity"/>
    <property type="evidence" value="ECO:0007669"/>
    <property type="project" value="InterPro"/>
</dbReference>
<dbReference type="InterPro" id="IPR051534">
    <property type="entry name" value="CBASS_pafABC_assoc_protein"/>
</dbReference>